<feature type="domain" description="PEP-utilising enzyme mobile" evidence="1">
    <location>
        <begin position="725"/>
        <end position="794"/>
    </location>
</feature>
<reference evidence="3 4" key="1">
    <citation type="submission" date="2019-10" db="EMBL/GenBank/DDBJ databases">
        <title>Nonomuraea sp. nov., isolated from Phyllanthus amarus.</title>
        <authorList>
            <person name="Klykleung N."/>
            <person name="Tanasupawat S."/>
        </authorList>
    </citation>
    <scope>NUCLEOTIDE SEQUENCE [LARGE SCALE GENOMIC DNA]</scope>
    <source>
        <strain evidence="3 4">CR1-09</strain>
    </source>
</reference>
<organism evidence="3 4">
    <name type="scientific">Microbispora catharanthi</name>
    <dbReference type="NCBI Taxonomy" id="1712871"/>
    <lineage>
        <taxon>Bacteria</taxon>
        <taxon>Bacillati</taxon>
        <taxon>Actinomycetota</taxon>
        <taxon>Actinomycetes</taxon>
        <taxon>Streptosporangiales</taxon>
        <taxon>Streptosporangiaceae</taxon>
        <taxon>Microbispora</taxon>
    </lineage>
</organism>
<dbReference type="Proteomes" id="UP000313066">
    <property type="component" value="Unassembled WGS sequence"/>
</dbReference>
<evidence type="ECO:0000313" key="4">
    <source>
        <dbReference type="Proteomes" id="UP000313066"/>
    </source>
</evidence>
<dbReference type="GO" id="GO:0005524">
    <property type="term" value="F:ATP binding"/>
    <property type="evidence" value="ECO:0007669"/>
    <property type="project" value="InterPro"/>
</dbReference>
<dbReference type="InterPro" id="IPR002192">
    <property type="entry name" value="PPDK_AMP/ATP-bd"/>
</dbReference>
<proteinExistence type="predicted"/>
<feature type="domain" description="Pyruvate phosphate dikinase AMP/ATP-binding" evidence="2">
    <location>
        <begin position="64"/>
        <end position="286"/>
    </location>
</feature>
<dbReference type="Gene3D" id="3.50.30.10">
    <property type="entry name" value="Phosphohistidine domain"/>
    <property type="match status" value="1"/>
</dbReference>
<evidence type="ECO:0000313" key="3">
    <source>
        <dbReference type="EMBL" id="KAB8181330.1"/>
    </source>
</evidence>
<protein>
    <submittedName>
        <fullName evidence="3">Phosphoenolpyruvate synthase</fullName>
    </submittedName>
</protein>
<dbReference type="SUPFAM" id="SSF52009">
    <property type="entry name" value="Phosphohistidine domain"/>
    <property type="match status" value="1"/>
</dbReference>
<gene>
    <name evidence="3" type="ORF">FH610_028305</name>
</gene>
<dbReference type="PANTHER" id="PTHR43615">
    <property type="entry name" value="PHOSPHOENOLPYRUVATE SYNTHASE-RELATED"/>
    <property type="match status" value="1"/>
</dbReference>
<evidence type="ECO:0000259" key="2">
    <source>
        <dbReference type="Pfam" id="PF01326"/>
    </source>
</evidence>
<dbReference type="InterPro" id="IPR013815">
    <property type="entry name" value="ATP_grasp_subdomain_1"/>
</dbReference>
<dbReference type="Gene3D" id="3.30.470.20">
    <property type="entry name" value="ATP-grasp fold, B domain"/>
    <property type="match status" value="1"/>
</dbReference>
<keyword evidence="3" id="KW-0670">Pyruvate</keyword>
<dbReference type="AlphaFoldDB" id="A0A5N6BM14"/>
<name>A0A5N6BM14_9ACTN</name>
<dbReference type="RefSeq" id="WP_139578078.1">
    <property type="nucleotide sequence ID" value="NZ_VDMA02000017.1"/>
</dbReference>
<accession>A0A5N6BM14</accession>
<dbReference type="Gene3D" id="3.30.1490.20">
    <property type="entry name" value="ATP-grasp fold, A domain"/>
    <property type="match status" value="2"/>
</dbReference>
<dbReference type="InterPro" id="IPR051549">
    <property type="entry name" value="PEP_Utilizing_Enz"/>
</dbReference>
<dbReference type="EMBL" id="VDMA02000017">
    <property type="protein sequence ID" value="KAB8181330.1"/>
    <property type="molecule type" value="Genomic_DNA"/>
</dbReference>
<dbReference type="GO" id="GO:0016301">
    <property type="term" value="F:kinase activity"/>
    <property type="evidence" value="ECO:0007669"/>
    <property type="project" value="InterPro"/>
</dbReference>
<dbReference type="Pfam" id="PF00391">
    <property type="entry name" value="PEP-utilizers"/>
    <property type="match status" value="1"/>
</dbReference>
<dbReference type="SUPFAM" id="SSF56059">
    <property type="entry name" value="Glutathione synthetase ATP-binding domain-like"/>
    <property type="match status" value="1"/>
</dbReference>
<keyword evidence="4" id="KW-1185">Reference proteome</keyword>
<dbReference type="InterPro" id="IPR036637">
    <property type="entry name" value="Phosphohistidine_dom_sf"/>
</dbReference>
<sequence>MALVAPLEAFGRDDLDLAGGKGANLGELVRGGFPVPAGFVVTTAAHEMAARSAGAGGPASAIPDMPREVRETVVAAYTVLGRGPVAVRSSATAEDLPGAAFAGQQDTYLNVVGEQALVDAVCRCWASLWNERAVAYRRRLGIPDDGVSTAVVVQSMVEADTAGVMFTADPVSGDRSRVVVDASSGLGEAVVSGLVTPDHYVLDAAGRVVSHTAGRREAVVRAVAGGGVTRESGEAAAGPGLPPSALRELAELGGEVAALFGRPQDIEWARADGRLWLLQARPMTALPPPPVGRLNPLRRRIASVLVEYVPVRPYPIDMSTWLPYGPAGLMAKVTESFGIRGAFADFLQEEDGVVYRLVPPRPRPALGLLAAPFRVAARARRFDPARWTEDPRFLRLLTAARELSGRDLSALPWRELLRVPREALDVVQPVAGLRIDYLPRTGFALLRLLLSLRWLGEADRFGELISGARTRTGDANRALAELAEEAGRTGALDADPMPEEFAARLRAFLAEYGHRETASPLLVTTPTWSDAPETVLGMIRVLAEGRDPSAHSGLASTSGPDSGTALERLLAHPRLRGDRARRDRMARRVRAARAGIAFREDSHFYFTLPLPVLRGSLLEIGRRLREAGVLDKEEDVFHLRLEELEAIGDLTTAGPERTEALRAAVLRRAAKREELAGVRLIDPAAIFPARSEEGALVSGTPAGGGRATGPVKVIRRPADFGRLSRGDVLVCPYTNPSWTPLFQRAAAVVVDTGGIASHAAIVAREYGIPAVMGTGRGTSILDDGQVVTVDGGTGHVFPAPADDAEGRADVHGARA</sequence>
<comment type="caution">
    <text evidence="3">The sequence shown here is derived from an EMBL/GenBank/DDBJ whole genome shotgun (WGS) entry which is preliminary data.</text>
</comment>
<dbReference type="InterPro" id="IPR008279">
    <property type="entry name" value="PEP-util_enz_mobile_dom"/>
</dbReference>
<dbReference type="Pfam" id="PF01326">
    <property type="entry name" value="PPDK_N"/>
    <property type="match status" value="1"/>
</dbReference>
<evidence type="ECO:0000259" key="1">
    <source>
        <dbReference type="Pfam" id="PF00391"/>
    </source>
</evidence>
<dbReference type="PANTHER" id="PTHR43615:SF1">
    <property type="entry name" value="PPDK_N DOMAIN-CONTAINING PROTEIN"/>
    <property type="match status" value="1"/>
</dbReference>